<organism evidence="2 3">
    <name type="scientific">Eumeta variegata</name>
    <name type="common">Bagworm moth</name>
    <name type="synonym">Eumeta japonica</name>
    <dbReference type="NCBI Taxonomy" id="151549"/>
    <lineage>
        <taxon>Eukaryota</taxon>
        <taxon>Metazoa</taxon>
        <taxon>Ecdysozoa</taxon>
        <taxon>Arthropoda</taxon>
        <taxon>Hexapoda</taxon>
        <taxon>Insecta</taxon>
        <taxon>Pterygota</taxon>
        <taxon>Neoptera</taxon>
        <taxon>Endopterygota</taxon>
        <taxon>Lepidoptera</taxon>
        <taxon>Glossata</taxon>
        <taxon>Ditrysia</taxon>
        <taxon>Tineoidea</taxon>
        <taxon>Psychidae</taxon>
        <taxon>Oiketicinae</taxon>
        <taxon>Eumeta</taxon>
    </lineage>
</organism>
<accession>A0A4C1VR59</accession>
<evidence type="ECO:0000313" key="3">
    <source>
        <dbReference type="Proteomes" id="UP000299102"/>
    </source>
</evidence>
<dbReference type="AlphaFoldDB" id="A0A4C1VR59"/>
<dbReference type="Proteomes" id="UP000299102">
    <property type="component" value="Unassembled WGS sequence"/>
</dbReference>
<proteinExistence type="predicted"/>
<name>A0A4C1VR59_EUMVA</name>
<dbReference type="EMBL" id="BGZK01000394">
    <property type="protein sequence ID" value="GBP41151.1"/>
    <property type="molecule type" value="Genomic_DNA"/>
</dbReference>
<gene>
    <name evidence="2" type="ORF">EVAR_31276_1</name>
</gene>
<dbReference type="OrthoDB" id="10070851at2759"/>
<feature type="region of interest" description="Disordered" evidence="1">
    <location>
        <begin position="155"/>
        <end position="190"/>
    </location>
</feature>
<sequence>MGYAQCGLTAANHRCHRCDDDIEDQPLDVRFEARDERFYSGSNKTVFGQMTRDHSNLLLFWLPFRRYPEQINRQKDRKAGHTFDCNPVSTSVSDPSYVLRFGPGPDCDSVPIRFYSRPVRNSLPHPTFNPVLATSYSSDLDEAGSKDYIKRCTPVARVGRRRPDSNDSRQSQRVPAPAACEAPGPSRGARGEVPHLVTLRKPTFVCFRMHIESSVMDFVITPVITVVKRLVPILHWYMSPTRTKPILAVLDVGTRPVAAAPTPARHFSRGAASLFIGLKNYNHAFCAPPFVPKTAYFSKRNKNKRTIGEIPHYHRIQTRSNIFWCCLSFRYVRVRRAADSITPSSLHYSSQEAANALITSLELLVSMGSDDHLYPDGSQIANWPQASRRSAECARTSTDSSCAGNVRMKPIYLRSKFESCARLLPLSCHTFNRFTLEANPSAIFKFRIEGFRSNRFQVDPPRVRGLMETVATMTTSRSMG</sequence>
<keyword evidence="3" id="KW-1185">Reference proteome</keyword>
<evidence type="ECO:0000313" key="2">
    <source>
        <dbReference type="EMBL" id="GBP41151.1"/>
    </source>
</evidence>
<protein>
    <submittedName>
        <fullName evidence="2">Uncharacterized protein</fullName>
    </submittedName>
</protein>
<comment type="caution">
    <text evidence="2">The sequence shown here is derived from an EMBL/GenBank/DDBJ whole genome shotgun (WGS) entry which is preliminary data.</text>
</comment>
<reference evidence="2 3" key="1">
    <citation type="journal article" date="2019" name="Commun. Biol.">
        <title>The bagworm genome reveals a unique fibroin gene that provides high tensile strength.</title>
        <authorList>
            <person name="Kono N."/>
            <person name="Nakamura H."/>
            <person name="Ohtoshi R."/>
            <person name="Tomita M."/>
            <person name="Numata K."/>
            <person name="Arakawa K."/>
        </authorList>
    </citation>
    <scope>NUCLEOTIDE SEQUENCE [LARGE SCALE GENOMIC DNA]</scope>
</reference>
<evidence type="ECO:0000256" key="1">
    <source>
        <dbReference type="SAM" id="MobiDB-lite"/>
    </source>
</evidence>